<gene>
    <name evidence="2" type="ORF">CDV36_002323</name>
</gene>
<proteinExistence type="predicted"/>
<evidence type="ECO:0000259" key="1">
    <source>
        <dbReference type="Pfam" id="PF18648"/>
    </source>
</evidence>
<dbReference type="AlphaFoldDB" id="A0A3M2SKH8"/>
<reference evidence="2 3" key="1">
    <citation type="submission" date="2017-06" db="EMBL/GenBank/DDBJ databases">
        <title>Comparative genomic analysis of Ambrosia Fusariam Clade fungi.</title>
        <authorList>
            <person name="Stajich J.E."/>
            <person name="Carrillo J."/>
            <person name="Kijimoto T."/>
            <person name="Eskalen A."/>
            <person name="O'Donnell K."/>
            <person name="Kasson M."/>
        </authorList>
    </citation>
    <scope>NUCLEOTIDE SEQUENCE [LARGE SCALE GENOMIC DNA]</scope>
    <source>
        <strain evidence="2">UCR3666</strain>
    </source>
</reference>
<name>A0A3M2SKH8_9HYPO</name>
<dbReference type="Pfam" id="PF18648">
    <property type="entry name" value="ADPRTs_Tse2"/>
    <property type="match status" value="1"/>
</dbReference>
<sequence length="189" mass="21616">MSVSNLISVFRKFPKELFRVNNGPQVKLRVLQPKRHVYDIVTENGLALPKALDPSSYIAPNGASMRPNSPYQQSLVSWRFRGNDTIVYSVPEGTTLPDDLLLVHERSDHYSLQPAMKMTIDDLNTKITQFLITNAMALTREEWMEVYPKATETSQFKGRRQLEQENHHSIFEGQPIATDFGEILNRIPS</sequence>
<dbReference type="Proteomes" id="UP000277212">
    <property type="component" value="Unassembled WGS sequence"/>
</dbReference>
<dbReference type="OrthoDB" id="10266325at2759"/>
<evidence type="ECO:0000313" key="2">
    <source>
        <dbReference type="EMBL" id="RMJ18050.1"/>
    </source>
</evidence>
<feature type="domain" description="Tse2 ADP-ribosyltransferase toxin" evidence="1">
    <location>
        <begin position="15"/>
        <end position="143"/>
    </location>
</feature>
<dbReference type="EMBL" id="NKUJ01000024">
    <property type="protein sequence ID" value="RMJ18050.1"/>
    <property type="molecule type" value="Genomic_DNA"/>
</dbReference>
<organism evidence="2 3">
    <name type="scientific">Fusarium kuroshium</name>
    <dbReference type="NCBI Taxonomy" id="2010991"/>
    <lineage>
        <taxon>Eukaryota</taxon>
        <taxon>Fungi</taxon>
        <taxon>Dikarya</taxon>
        <taxon>Ascomycota</taxon>
        <taxon>Pezizomycotina</taxon>
        <taxon>Sordariomycetes</taxon>
        <taxon>Hypocreomycetidae</taxon>
        <taxon>Hypocreales</taxon>
        <taxon>Nectriaceae</taxon>
        <taxon>Fusarium</taxon>
        <taxon>Fusarium solani species complex</taxon>
    </lineage>
</organism>
<comment type="caution">
    <text evidence="2">The sequence shown here is derived from an EMBL/GenBank/DDBJ whole genome shotgun (WGS) entry which is preliminary data.</text>
</comment>
<accession>A0A3M2SKH8</accession>
<keyword evidence="3" id="KW-1185">Reference proteome</keyword>
<protein>
    <recommendedName>
        <fullName evidence="1">Tse2 ADP-ribosyltransferase toxin domain-containing protein</fullName>
    </recommendedName>
</protein>
<dbReference type="InterPro" id="IPR041018">
    <property type="entry name" value="ADPRTs_Tse2"/>
</dbReference>
<evidence type="ECO:0000313" key="3">
    <source>
        <dbReference type="Proteomes" id="UP000277212"/>
    </source>
</evidence>